<comment type="caution">
    <text evidence="2">The sequence shown here is derived from an EMBL/GenBank/DDBJ whole genome shotgun (WGS) entry which is preliminary data.</text>
</comment>
<evidence type="ECO:0000313" key="3">
    <source>
        <dbReference type="Proteomes" id="UP001501599"/>
    </source>
</evidence>
<feature type="transmembrane region" description="Helical" evidence="1">
    <location>
        <begin position="52"/>
        <end position="73"/>
    </location>
</feature>
<keyword evidence="3" id="KW-1185">Reference proteome</keyword>
<evidence type="ECO:0000313" key="2">
    <source>
        <dbReference type="EMBL" id="GAA2171396.1"/>
    </source>
</evidence>
<organism evidence="2 3">
    <name type="scientific">Agrococcus versicolor</name>
    <dbReference type="NCBI Taxonomy" id="501482"/>
    <lineage>
        <taxon>Bacteria</taxon>
        <taxon>Bacillati</taxon>
        <taxon>Actinomycetota</taxon>
        <taxon>Actinomycetes</taxon>
        <taxon>Micrococcales</taxon>
        <taxon>Microbacteriaceae</taxon>
        <taxon>Agrococcus</taxon>
    </lineage>
</organism>
<feature type="transmembrane region" description="Helical" evidence="1">
    <location>
        <begin position="80"/>
        <end position="100"/>
    </location>
</feature>
<evidence type="ECO:0000256" key="1">
    <source>
        <dbReference type="SAM" id="Phobius"/>
    </source>
</evidence>
<gene>
    <name evidence="2" type="ORF">GCM10009846_05090</name>
</gene>
<protein>
    <recommendedName>
        <fullName evidence="4">Histidine kinase</fullName>
    </recommendedName>
</protein>
<evidence type="ECO:0008006" key="4">
    <source>
        <dbReference type="Google" id="ProtNLM"/>
    </source>
</evidence>
<feature type="transmembrane region" description="Helical" evidence="1">
    <location>
        <begin position="20"/>
        <end position="40"/>
    </location>
</feature>
<name>A0ABN3AK70_9MICO</name>
<proteinExistence type="predicted"/>
<dbReference type="EMBL" id="BAAAQT010000004">
    <property type="protein sequence ID" value="GAA2171396.1"/>
    <property type="molecule type" value="Genomic_DNA"/>
</dbReference>
<sequence length="134" mass="12803">MSSRGPLGLRVPLSRPLARASALAVALSCGGLGMAVAAGGRGVEAHAPARTVAVVVVVAMSVAVIAGVALAMLGPWSARIVTALTFAFAGVAGATALGVAPVGGSLAPTLVVLVAAVALVHHLLASPELDGGDA</sequence>
<feature type="transmembrane region" description="Helical" evidence="1">
    <location>
        <begin position="106"/>
        <end position="125"/>
    </location>
</feature>
<keyword evidence="1" id="KW-1133">Transmembrane helix</keyword>
<reference evidence="2 3" key="1">
    <citation type="journal article" date="2019" name="Int. J. Syst. Evol. Microbiol.">
        <title>The Global Catalogue of Microorganisms (GCM) 10K type strain sequencing project: providing services to taxonomists for standard genome sequencing and annotation.</title>
        <authorList>
            <consortium name="The Broad Institute Genomics Platform"/>
            <consortium name="The Broad Institute Genome Sequencing Center for Infectious Disease"/>
            <person name="Wu L."/>
            <person name="Ma J."/>
        </authorList>
    </citation>
    <scope>NUCLEOTIDE SEQUENCE [LARGE SCALE GENOMIC DNA]</scope>
    <source>
        <strain evidence="2 3">JCM 16026</strain>
    </source>
</reference>
<keyword evidence="1" id="KW-0472">Membrane</keyword>
<dbReference type="Proteomes" id="UP001501599">
    <property type="component" value="Unassembled WGS sequence"/>
</dbReference>
<accession>A0ABN3AK70</accession>
<keyword evidence="1" id="KW-0812">Transmembrane</keyword>